<dbReference type="Proteomes" id="UP000823674">
    <property type="component" value="Chromosome A04"/>
</dbReference>
<evidence type="ECO:0000313" key="2">
    <source>
        <dbReference type="Proteomes" id="UP000823674"/>
    </source>
</evidence>
<protein>
    <submittedName>
        <fullName evidence="1">Uncharacterized protein</fullName>
    </submittedName>
</protein>
<feature type="non-terminal residue" evidence="1">
    <location>
        <position position="1"/>
    </location>
</feature>
<accession>A0ABQ7MV49</accession>
<evidence type="ECO:0000313" key="1">
    <source>
        <dbReference type="EMBL" id="KAG5402500.1"/>
    </source>
</evidence>
<reference evidence="1 2" key="1">
    <citation type="submission" date="2021-03" db="EMBL/GenBank/DDBJ databases">
        <authorList>
            <person name="King G.J."/>
            <person name="Bancroft I."/>
            <person name="Baten A."/>
            <person name="Bloomfield J."/>
            <person name="Borpatragohain P."/>
            <person name="He Z."/>
            <person name="Irish N."/>
            <person name="Irwin J."/>
            <person name="Liu K."/>
            <person name="Mauleon R.P."/>
            <person name="Moore J."/>
            <person name="Morris R."/>
            <person name="Ostergaard L."/>
            <person name="Wang B."/>
            <person name="Wells R."/>
        </authorList>
    </citation>
    <scope>NUCLEOTIDE SEQUENCE [LARGE SCALE GENOMIC DNA]</scope>
    <source>
        <strain evidence="1">R-o-18</strain>
        <tissue evidence="1">Leaf</tissue>
    </source>
</reference>
<dbReference type="EMBL" id="JADBGQ010000004">
    <property type="protein sequence ID" value="KAG5402500.1"/>
    <property type="molecule type" value="Genomic_DNA"/>
</dbReference>
<comment type="caution">
    <text evidence="1">The sequence shown here is derived from an EMBL/GenBank/DDBJ whole genome shotgun (WGS) entry which is preliminary data.</text>
</comment>
<organism evidence="1 2">
    <name type="scientific">Brassica rapa subsp. trilocularis</name>
    <dbReference type="NCBI Taxonomy" id="1813537"/>
    <lineage>
        <taxon>Eukaryota</taxon>
        <taxon>Viridiplantae</taxon>
        <taxon>Streptophyta</taxon>
        <taxon>Embryophyta</taxon>
        <taxon>Tracheophyta</taxon>
        <taxon>Spermatophyta</taxon>
        <taxon>Magnoliopsida</taxon>
        <taxon>eudicotyledons</taxon>
        <taxon>Gunneridae</taxon>
        <taxon>Pentapetalae</taxon>
        <taxon>rosids</taxon>
        <taxon>malvids</taxon>
        <taxon>Brassicales</taxon>
        <taxon>Brassicaceae</taxon>
        <taxon>Brassiceae</taxon>
        <taxon>Brassica</taxon>
    </lineage>
</organism>
<keyword evidence="2" id="KW-1185">Reference proteome</keyword>
<name>A0ABQ7MV49_BRACM</name>
<sequence>VGIAKSRIQLYLILLVRYCPLWVLEAGPHGFTFGFLPKRPRTIRTFLCLISDVGLNLLSHILPLKLRITSISSVSFGESSLAPPCTGNRMASFENVSPTTSRSFEIVITDLRQPGSDTNCWDCEIPYPTLSYLISTILSTLGLGGRPKWIYFWFPSQKASITSISSVSFGESSLAPPCTGNRMASFENVSPTTSRSFEITFLCLISDVGLNLLSHILPLKLRITSISSVSFGESSLAPPCTGNRMASFENV</sequence>
<gene>
    <name evidence="1" type="primary">A04g508480.1_BraROA</name>
    <name evidence="1" type="ORF">IGI04_017107</name>
</gene>
<proteinExistence type="predicted"/>